<dbReference type="AlphaFoldDB" id="A0A6J6JCQ1"/>
<sequence>MVDATLQTFGVDIDNEHGAVVHGDSEWLGTTHSAATACEGQRAGEGSVEFLASDRSERFVRSLQDSLRTDVDPRPGRHLAVHREPLCLEFAELGPVCPIAHQVRVRNQNARCPFVGREDSDRFSRLH</sequence>
<organism evidence="1">
    <name type="scientific">freshwater metagenome</name>
    <dbReference type="NCBI Taxonomy" id="449393"/>
    <lineage>
        <taxon>unclassified sequences</taxon>
        <taxon>metagenomes</taxon>
        <taxon>ecological metagenomes</taxon>
    </lineage>
</organism>
<proteinExistence type="predicted"/>
<accession>A0A6J6JCQ1</accession>
<protein>
    <submittedName>
        <fullName evidence="1">Unannotated protein</fullName>
    </submittedName>
</protein>
<name>A0A6J6JCQ1_9ZZZZ</name>
<evidence type="ECO:0000313" key="1">
    <source>
        <dbReference type="EMBL" id="CAB4634660.1"/>
    </source>
</evidence>
<reference evidence="1" key="1">
    <citation type="submission" date="2020-05" db="EMBL/GenBank/DDBJ databases">
        <authorList>
            <person name="Chiriac C."/>
            <person name="Salcher M."/>
            <person name="Ghai R."/>
            <person name="Kavagutti S V."/>
        </authorList>
    </citation>
    <scope>NUCLEOTIDE SEQUENCE</scope>
</reference>
<gene>
    <name evidence="1" type="ORF">UFOPK1961_00988</name>
</gene>
<dbReference type="EMBL" id="CAEZVJ010000128">
    <property type="protein sequence ID" value="CAB4634660.1"/>
    <property type="molecule type" value="Genomic_DNA"/>
</dbReference>